<dbReference type="CDD" id="cd02947">
    <property type="entry name" value="TRX_family"/>
    <property type="match status" value="1"/>
</dbReference>
<dbReference type="Pfam" id="PF00085">
    <property type="entry name" value="Thioredoxin"/>
    <property type="match status" value="1"/>
</dbReference>
<organism evidence="2">
    <name type="scientific">Methanofollis liminatans</name>
    <dbReference type="NCBI Taxonomy" id="2201"/>
    <lineage>
        <taxon>Archaea</taxon>
        <taxon>Methanobacteriati</taxon>
        <taxon>Methanobacteriota</taxon>
        <taxon>Stenosarchaea group</taxon>
        <taxon>Methanomicrobia</taxon>
        <taxon>Methanomicrobiales</taxon>
        <taxon>Methanomicrobiaceae</taxon>
        <taxon>Methanofollis</taxon>
    </lineage>
</organism>
<evidence type="ECO:0000259" key="1">
    <source>
        <dbReference type="Pfam" id="PF00085"/>
    </source>
</evidence>
<accession>A0A831LRW1</accession>
<dbReference type="InterPro" id="IPR036249">
    <property type="entry name" value="Thioredoxin-like_sf"/>
</dbReference>
<protein>
    <submittedName>
        <fullName evidence="2">Thioredoxin</fullName>
    </submittedName>
</protein>
<feature type="domain" description="Thioredoxin" evidence="1">
    <location>
        <begin position="6"/>
        <end position="84"/>
    </location>
</feature>
<sequence>MPVRILCYYQEGCMGCMEQEPINRQVENELGVTIEEKDALENPDDIAAYSLKVTPTILVIVDGAVREHFEGVMHRETLENAIKKYL</sequence>
<gene>
    <name evidence="2" type="ORF">ENN52_08970</name>
</gene>
<evidence type="ECO:0000313" key="2">
    <source>
        <dbReference type="EMBL" id="HDS64225.1"/>
    </source>
</evidence>
<reference evidence="2" key="1">
    <citation type="journal article" date="2020" name="mSystems">
        <title>Genome- and Community-Level Interaction Insights into Carbon Utilization and Element Cycling Functions of Hydrothermarchaeota in Hydrothermal Sediment.</title>
        <authorList>
            <person name="Zhou Z."/>
            <person name="Liu Y."/>
            <person name="Xu W."/>
            <person name="Pan J."/>
            <person name="Luo Z.H."/>
            <person name="Li M."/>
        </authorList>
    </citation>
    <scope>NUCLEOTIDE SEQUENCE</scope>
    <source>
        <strain evidence="2">SpSt-1183</strain>
    </source>
</reference>
<name>A0A831LRW1_9EURY</name>
<dbReference type="SUPFAM" id="SSF52833">
    <property type="entry name" value="Thioredoxin-like"/>
    <property type="match status" value="1"/>
</dbReference>
<dbReference type="Proteomes" id="UP000885648">
    <property type="component" value="Unassembled WGS sequence"/>
</dbReference>
<dbReference type="InterPro" id="IPR013766">
    <property type="entry name" value="Thioredoxin_domain"/>
</dbReference>
<dbReference type="Gene3D" id="3.40.30.10">
    <property type="entry name" value="Glutaredoxin"/>
    <property type="match status" value="1"/>
</dbReference>
<comment type="caution">
    <text evidence="2">The sequence shown here is derived from an EMBL/GenBank/DDBJ whole genome shotgun (WGS) entry which is preliminary data.</text>
</comment>
<proteinExistence type="predicted"/>
<dbReference type="EMBL" id="DSBY01000361">
    <property type="protein sequence ID" value="HDS64225.1"/>
    <property type="molecule type" value="Genomic_DNA"/>
</dbReference>
<dbReference type="AlphaFoldDB" id="A0A831LRW1"/>